<evidence type="ECO:0000313" key="2">
    <source>
        <dbReference type="EMBL" id="MET8435109.1"/>
    </source>
</evidence>
<name>A0ABV2UCD2_9ACTN</name>
<organism evidence="2 3">
    <name type="scientific">Streptomyces sp. 900116325</name>
    <dbReference type="NCBI Taxonomy" id="3154295"/>
    <lineage>
        <taxon>Bacteria</taxon>
        <taxon>Bacillati</taxon>
        <taxon>Actinomycetota</taxon>
        <taxon>Actinomycetes</taxon>
        <taxon>Kitasatosporales</taxon>
        <taxon>Streptomycetaceae</taxon>
        <taxon>Streptomyces</taxon>
    </lineage>
</organism>
<dbReference type="Proteomes" id="UP001550044">
    <property type="component" value="Unassembled WGS sequence"/>
</dbReference>
<dbReference type="RefSeq" id="WP_356499312.1">
    <property type="nucleotide sequence ID" value="NZ_JBEXIP010000015.1"/>
</dbReference>
<feature type="region of interest" description="Disordered" evidence="1">
    <location>
        <begin position="31"/>
        <end position="52"/>
    </location>
</feature>
<dbReference type="EMBL" id="JBEXIP010000015">
    <property type="protein sequence ID" value="MET8435109.1"/>
    <property type="molecule type" value="Genomic_DNA"/>
</dbReference>
<reference evidence="2 3" key="1">
    <citation type="submission" date="2024-06" db="EMBL/GenBank/DDBJ databases">
        <title>The Natural Products Discovery Center: Release of the First 8490 Sequenced Strains for Exploring Actinobacteria Biosynthetic Diversity.</title>
        <authorList>
            <person name="Kalkreuter E."/>
            <person name="Kautsar S.A."/>
            <person name="Yang D."/>
            <person name="Bader C.D."/>
            <person name="Teijaro C.N."/>
            <person name="Fluegel L."/>
            <person name="Davis C.M."/>
            <person name="Simpson J.R."/>
            <person name="Lauterbach L."/>
            <person name="Steele A.D."/>
            <person name="Gui C."/>
            <person name="Meng S."/>
            <person name="Li G."/>
            <person name="Viehrig K."/>
            <person name="Ye F."/>
            <person name="Su P."/>
            <person name="Kiefer A.F."/>
            <person name="Nichols A."/>
            <person name="Cepeda A.J."/>
            <person name="Yan W."/>
            <person name="Fan B."/>
            <person name="Jiang Y."/>
            <person name="Adhikari A."/>
            <person name="Zheng C.-J."/>
            <person name="Schuster L."/>
            <person name="Cowan T.M."/>
            <person name="Smanski M.J."/>
            <person name="Chevrette M.G."/>
            <person name="De Carvalho L.P.S."/>
            <person name="Shen B."/>
        </authorList>
    </citation>
    <scope>NUCLEOTIDE SEQUENCE [LARGE SCALE GENOMIC DNA]</scope>
    <source>
        <strain evidence="2 3">NPDC005137</strain>
    </source>
</reference>
<gene>
    <name evidence="2" type="ORF">ABZV61_20395</name>
</gene>
<keyword evidence="3" id="KW-1185">Reference proteome</keyword>
<feature type="compositionally biased region" description="Low complexity" evidence="1">
    <location>
        <begin position="39"/>
        <end position="52"/>
    </location>
</feature>
<proteinExistence type="predicted"/>
<accession>A0ABV2UCD2</accession>
<evidence type="ECO:0000256" key="1">
    <source>
        <dbReference type="SAM" id="MobiDB-lite"/>
    </source>
</evidence>
<sequence length="52" mass="5168">MASCEELVEAIVPGFADIAVVEVIDAALRGEEPLPHPLGRGPASASAAGSVP</sequence>
<comment type="caution">
    <text evidence="2">The sequence shown here is derived from an EMBL/GenBank/DDBJ whole genome shotgun (WGS) entry which is preliminary data.</text>
</comment>
<protein>
    <submittedName>
        <fullName evidence="2">Uncharacterized protein</fullName>
    </submittedName>
</protein>
<evidence type="ECO:0000313" key="3">
    <source>
        <dbReference type="Proteomes" id="UP001550044"/>
    </source>
</evidence>